<gene>
    <name evidence="1" type="ORF">HNQ93_001730</name>
</gene>
<name>A0A7W9WAL8_9BACT</name>
<dbReference type="RefSeq" id="WP_183402956.1">
    <property type="nucleotide sequence ID" value="NZ_JACHGG010000002.1"/>
</dbReference>
<evidence type="ECO:0008006" key="3">
    <source>
        <dbReference type="Google" id="ProtNLM"/>
    </source>
</evidence>
<dbReference type="Proteomes" id="UP000532746">
    <property type="component" value="Unassembled WGS sequence"/>
</dbReference>
<evidence type="ECO:0000313" key="1">
    <source>
        <dbReference type="EMBL" id="MBB6058884.1"/>
    </source>
</evidence>
<dbReference type="EMBL" id="JACHGG010000002">
    <property type="protein sequence ID" value="MBB6058884.1"/>
    <property type="molecule type" value="Genomic_DNA"/>
</dbReference>
<evidence type="ECO:0000313" key="2">
    <source>
        <dbReference type="Proteomes" id="UP000532746"/>
    </source>
</evidence>
<protein>
    <recommendedName>
        <fullName evidence="3">Ada DNA repair metal-binding domain-containing protein</fullName>
    </recommendedName>
</protein>
<organism evidence="1 2">
    <name type="scientific">Hymenobacter luteus</name>
    <dbReference type="NCBI Taxonomy" id="1411122"/>
    <lineage>
        <taxon>Bacteria</taxon>
        <taxon>Pseudomonadati</taxon>
        <taxon>Bacteroidota</taxon>
        <taxon>Cytophagia</taxon>
        <taxon>Cytophagales</taxon>
        <taxon>Hymenobacteraceae</taxon>
        <taxon>Hymenobacter</taxon>
    </lineage>
</organism>
<accession>A0A7W9WAL8</accession>
<proteinExistence type="predicted"/>
<comment type="caution">
    <text evidence="1">The sequence shown here is derived from an EMBL/GenBank/DDBJ whole genome shotgun (WGS) entry which is preliminary data.</text>
</comment>
<reference evidence="1 2" key="1">
    <citation type="submission" date="2020-08" db="EMBL/GenBank/DDBJ databases">
        <title>Genomic Encyclopedia of Type Strains, Phase IV (KMG-IV): sequencing the most valuable type-strain genomes for metagenomic binning, comparative biology and taxonomic classification.</title>
        <authorList>
            <person name="Goeker M."/>
        </authorList>
    </citation>
    <scope>NUCLEOTIDE SEQUENCE [LARGE SCALE GENOMIC DNA]</scope>
    <source>
        <strain evidence="1 2">DSM 26718</strain>
    </source>
</reference>
<keyword evidence="2" id="KW-1185">Reference proteome</keyword>
<sequence length="56" mass="5996">MHRSTAAAVFVCMSKSSVAYHSSSSCAGLNRCTHEVRSMSASAAQELGKRACHKCY</sequence>
<dbReference type="AlphaFoldDB" id="A0A7W9WAL8"/>
<dbReference type="PROSITE" id="PS51257">
    <property type="entry name" value="PROKAR_LIPOPROTEIN"/>
    <property type="match status" value="1"/>
</dbReference>